<keyword evidence="11" id="KW-0255">Endonuclease</keyword>
<dbReference type="Pfam" id="PF07282">
    <property type="entry name" value="Cas12f1-like_TNB"/>
    <property type="match status" value="1"/>
</dbReference>
<dbReference type="Proteomes" id="UP001596495">
    <property type="component" value="Unassembled WGS sequence"/>
</dbReference>
<evidence type="ECO:0000259" key="8">
    <source>
        <dbReference type="Pfam" id="PF01385"/>
    </source>
</evidence>
<feature type="region of interest" description="Disordered" evidence="7">
    <location>
        <begin position="421"/>
        <end position="441"/>
    </location>
</feature>
<feature type="domain" description="Probable transposase IS891/IS1136/IS1341" evidence="8">
    <location>
        <begin position="183"/>
        <end position="302"/>
    </location>
</feature>
<keyword evidence="11" id="KW-0540">Nuclease</keyword>
<keyword evidence="5" id="KW-0238">DNA-binding</keyword>
<evidence type="ECO:0000256" key="3">
    <source>
        <dbReference type="ARBA" id="ARBA00022723"/>
    </source>
</evidence>
<reference evidence="12" key="1">
    <citation type="journal article" date="2019" name="Int. J. Syst. Evol. Microbiol.">
        <title>The Global Catalogue of Microorganisms (GCM) 10K type strain sequencing project: providing services to taxonomists for standard genome sequencing and annotation.</title>
        <authorList>
            <consortium name="The Broad Institute Genomics Platform"/>
            <consortium name="The Broad Institute Genome Sequencing Center for Infectious Disease"/>
            <person name="Wu L."/>
            <person name="Ma J."/>
        </authorList>
    </citation>
    <scope>NUCLEOTIDE SEQUENCE [LARGE SCALE GENOMIC DNA]</scope>
    <source>
        <strain evidence="12">CCUG 54518</strain>
    </source>
</reference>
<keyword evidence="12" id="KW-1185">Reference proteome</keyword>
<proteinExistence type="inferred from homology"/>
<gene>
    <name evidence="11" type="ORF">ACFQNJ_16075</name>
</gene>
<evidence type="ECO:0000256" key="5">
    <source>
        <dbReference type="ARBA" id="ARBA00023125"/>
    </source>
</evidence>
<dbReference type="InterPro" id="IPR021027">
    <property type="entry name" value="Transposase_put_HTH"/>
</dbReference>
<evidence type="ECO:0000313" key="11">
    <source>
        <dbReference type="EMBL" id="MFC7436033.1"/>
    </source>
</evidence>
<dbReference type="InterPro" id="IPR001959">
    <property type="entry name" value="Transposase"/>
</dbReference>
<evidence type="ECO:0000256" key="7">
    <source>
        <dbReference type="SAM" id="MobiDB-lite"/>
    </source>
</evidence>
<dbReference type="Pfam" id="PF12323">
    <property type="entry name" value="HTH_OrfB_IS605"/>
    <property type="match status" value="1"/>
</dbReference>
<dbReference type="RefSeq" id="WP_382259384.1">
    <property type="nucleotide sequence ID" value="NZ_JBHTBX010000013.1"/>
</dbReference>
<feature type="domain" description="Transposase putative helix-turn-helix" evidence="10">
    <location>
        <begin position="1"/>
        <end position="46"/>
    </location>
</feature>
<accession>A0ABW2RD97</accession>
<evidence type="ECO:0000256" key="1">
    <source>
        <dbReference type="ARBA" id="ARBA00008761"/>
    </source>
</evidence>
<keyword evidence="6" id="KW-0233">DNA recombination</keyword>
<evidence type="ECO:0000313" key="12">
    <source>
        <dbReference type="Proteomes" id="UP001596495"/>
    </source>
</evidence>
<evidence type="ECO:0000259" key="9">
    <source>
        <dbReference type="Pfam" id="PF07282"/>
    </source>
</evidence>
<comment type="caution">
    <text evidence="11">The sequence shown here is derived from an EMBL/GenBank/DDBJ whole genome shotgun (WGS) entry which is preliminary data.</text>
</comment>
<evidence type="ECO:0000256" key="6">
    <source>
        <dbReference type="ARBA" id="ARBA00023172"/>
    </source>
</evidence>
<dbReference type="EMBL" id="JBHTBX010000013">
    <property type="protein sequence ID" value="MFC7436033.1"/>
    <property type="molecule type" value="Genomic_DNA"/>
</dbReference>
<comment type="similarity">
    <text evidence="1">In the C-terminal section; belongs to the transposase 35 family.</text>
</comment>
<dbReference type="NCBIfam" id="NF040570">
    <property type="entry name" value="guided_TnpB"/>
    <property type="match status" value="1"/>
</dbReference>
<dbReference type="GO" id="GO:0004519">
    <property type="term" value="F:endonuclease activity"/>
    <property type="evidence" value="ECO:0007669"/>
    <property type="project" value="UniProtKB-KW"/>
</dbReference>
<sequence length="441" mass="48856">MTAVRRKATFRLYPNAAQEAALGRTLAAHCKLYNTLLETARLRHKAGLPAFNRTSVNEATKAVRNKQGWMAQRTTAQSVQVTGERLVRAFDAFFRRLAAGQTPGYPRFKSIERYPGWGYKAHGDGWTLLRKAEGFGAVRLSAIGTVSLRGRARFEGVPKTAEVLRQGHKWYLSVTFEVAETAVARPGGQQSMAFDFGLATLLTQVVGDPMAGEVQTVENPRWLKRKLQAIQETQRVISALEAKAPRNAKPTCALLRAYARRRRLHSQVARQRHDFYHQLSARLVARFGLIVTEELALANLVRAPKARPNEGAAADEPQFLPNGAAAKAGLNRSLLDAAPGGFLQKLRYKAEEAGSKFIEIPTRAVKPTQRCHCCGAASPKRLDERRWRCACGADHERDENAARTMLRYAYEGAWWDNNGSGADPGAQTAPRNSIQAQAWVE</sequence>
<feature type="compositionally biased region" description="Polar residues" evidence="7">
    <location>
        <begin position="429"/>
        <end position="441"/>
    </location>
</feature>
<keyword evidence="4" id="KW-0862">Zinc</keyword>
<organism evidence="11 12">
    <name type="scientific">Hydrogenophaga bisanensis</name>
    <dbReference type="NCBI Taxonomy" id="439611"/>
    <lineage>
        <taxon>Bacteria</taxon>
        <taxon>Pseudomonadati</taxon>
        <taxon>Pseudomonadota</taxon>
        <taxon>Betaproteobacteria</taxon>
        <taxon>Burkholderiales</taxon>
        <taxon>Comamonadaceae</taxon>
        <taxon>Hydrogenophaga</taxon>
    </lineage>
</organism>
<keyword evidence="2" id="KW-0815">Transposition</keyword>
<keyword evidence="11" id="KW-0378">Hydrolase</keyword>
<evidence type="ECO:0000256" key="2">
    <source>
        <dbReference type="ARBA" id="ARBA00022578"/>
    </source>
</evidence>
<dbReference type="Pfam" id="PF01385">
    <property type="entry name" value="OrfB_IS605"/>
    <property type="match status" value="1"/>
</dbReference>
<evidence type="ECO:0000259" key="10">
    <source>
        <dbReference type="Pfam" id="PF12323"/>
    </source>
</evidence>
<keyword evidence="3" id="KW-0479">Metal-binding</keyword>
<feature type="domain" description="Cas12f1-like TNB" evidence="9">
    <location>
        <begin position="342"/>
        <end position="404"/>
    </location>
</feature>
<protein>
    <submittedName>
        <fullName evidence="11">RNA-guided endonuclease InsQ/TnpB family protein</fullName>
    </submittedName>
</protein>
<name>A0ABW2RD97_9BURK</name>
<dbReference type="InterPro" id="IPR010095">
    <property type="entry name" value="Cas12f1-like_TNB"/>
</dbReference>
<evidence type="ECO:0000256" key="4">
    <source>
        <dbReference type="ARBA" id="ARBA00022833"/>
    </source>
</evidence>